<dbReference type="Proteomes" id="UP001165079">
    <property type="component" value="Unassembled WGS sequence"/>
</dbReference>
<feature type="domain" description="SHOCT" evidence="2">
    <location>
        <begin position="82"/>
        <end position="108"/>
    </location>
</feature>
<keyword evidence="4" id="KW-1185">Reference proteome</keyword>
<accession>A0A9W6SMF0</accession>
<evidence type="ECO:0000256" key="1">
    <source>
        <dbReference type="SAM" id="MobiDB-lite"/>
    </source>
</evidence>
<dbReference type="InterPro" id="IPR018649">
    <property type="entry name" value="SHOCT"/>
</dbReference>
<comment type="caution">
    <text evidence="3">The sequence shown here is derived from an EMBL/GenBank/DDBJ whole genome shotgun (WGS) entry which is preliminary data.</text>
</comment>
<feature type="region of interest" description="Disordered" evidence="1">
    <location>
        <begin position="25"/>
        <end position="77"/>
    </location>
</feature>
<evidence type="ECO:0000259" key="2">
    <source>
        <dbReference type="Pfam" id="PF09851"/>
    </source>
</evidence>
<name>A0A9W6SMF0_9ACTN</name>
<evidence type="ECO:0000313" key="4">
    <source>
        <dbReference type="Proteomes" id="UP001165079"/>
    </source>
</evidence>
<proteinExistence type="predicted"/>
<feature type="compositionally biased region" description="Low complexity" evidence="1">
    <location>
        <begin position="39"/>
        <end position="66"/>
    </location>
</feature>
<dbReference type="EMBL" id="BSTX01000001">
    <property type="protein sequence ID" value="GLZ77261.1"/>
    <property type="molecule type" value="Genomic_DNA"/>
</dbReference>
<dbReference type="Pfam" id="PF09851">
    <property type="entry name" value="SHOCT"/>
    <property type="match status" value="1"/>
</dbReference>
<protein>
    <recommendedName>
        <fullName evidence="2">SHOCT domain-containing protein</fullName>
    </recommendedName>
</protein>
<gene>
    <name evidence="3" type="ORF">Afil01_20680</name>
</gene>
<sequence length="110" mass="11580">MVRRPGGLLGTIARTAVVAGTATAVSGAMGRRQDRRAQEQVLAQQQEAEQQAAQQQAYAQQAAAQYAPPPAPAQQQDDLVSRIQELSRLHEAGALSDAEFSAAKTKLLGG</sequence>
<evidence type="ECO:0000313" key="3">
    <source>
        <dbReference type="EMBL" id="GLZ77261.1"/>
    </source>
</evidence>
<organism evidence="3 4">
    <name type="scientific">Actinorhabdospora filicis</name>
    <dbReference type="NCBI Taxonomy" id="1785913"/>
    <lineage>
        <taxon>Bacteria</taxon>
        <taxon>Bacillati</taxon>
        <taxon>Actinomycetota</taxon>
        <taxon>Actinomycetes</taxon>
        <taxon>Micromonosporales</taxon>
        <taxon>Micromonosporaceae</taxon>
        <taxon>Actinorhabdospora</taxon>
    </lineage>
</organism>
<reference evidence="3" key="1">
    <citation type="submission" date="2023-03" db="EMBL/GenBank/DDBJ databases">
        <title>Actinorhabdospora filicis NBRC 111898.</title>
        <authorList>
            <person name="Ichikawa N."/>
            <person name="Sato H."/>
            <person name="Tonouchi N."/>
        </authorList>
    </citation>
    <scope>NUCLEOTIDE SEQUENCE</scope>
    <source>
        <strain evidence="3">NBRC 111898</strain>
    </source>
</reference>
<dbReference type="AlphaFoldDB" id="A0A9W6SMF0"/>